<keyword evidence="1" id="KW-1133">Transmembrane helix</keyword>
<dbReference type="AlphaFoldDB" id="A0A841LJG9"/>
<evidence type="ECO:0000256" key="1">
    <source>
        <dbReference type="SAM" id="Phobius"/>
    </source>
</evidence>
<gene>
    <name evidence="2" type="ORF">FHS79_003307</name>
</gene>
<keyword evidence="1" id="KW-0472">Membrane</keyword>
<organism evidence="2 3">
    <name type="scientific">Polymorphobacter multimanifer</name>
    <dbReference type="NCBI Taxonomy" id="1070431"/>
    <lineage>
        <taxon>Bacteria</taxon>
        <taxon>Pseudomonadati</taxon>
        <taxon>Pseudomonadota</taxon>
        <taxon>Alphaproteobacteria</taxon>
        <taxon>Sphingomonadales</taxon>
        <taxon>Sphingosinicellaceae</taxon>
        <taxon>Polymorphobacter</taxon>
    </lineage>
</organism>
<dbReference type="RefSeq" id="WP_184202547.1">
    <property type="nucleotide sequence ID" value="NZ_BMOX01000049.1"/>
</dbReference>
<evidence type="ECO:0000313" key="2">
    <source>
        <dbReference type="EMBL" id="MBB6229108.1"/>
    </source>
</evidence>
<keyword evidence="1" id="KW-0812">Transmembrane</keyword>
<proteinExistence type="predicted"/>
<reference evidence="2 3" key="1">
    <citation type="submission" date="2020-08" db="EMBL/GenBank/DDBJ databases">
        <title>Genomic Encyclopedia of Type Strains, Phase IV (KMG-IV): sequencing the most valuable type-strain genomes for metagenomic binning, comparative biology and taxonomic classification.</title>
        <authorList>
            <person name="Goeker M."/>
        </authorList>
    </citation>
    <scope>NUCLEOTIDE SEQUENCE [LARGE SCALE GENOMIC DNA]</scope>
    <source>
        <strain evidence="2 3">DSM 102189</strain>
    </source>
</reference>
<accession>A0A841LJG9</accession>
<dbReference type="EMBL" id="JACIIV010000032">
    <property type="protein sequence ID" value="MBB6229108.1"/>
    <property type="molecule type" value="Genomic_DNA"/>
</dbReference>
<keyword evidence="3" id="KW-1185">Reference proteome</keyword>
<evidence type="ECO:0000313" key="3">
    <source>
        <dbReference type="Proteomes" id="UP000538147"/>
    </source>
</evidence>
<comment type="caution">
    <text evidence="2">The sequence shown here is derived from an EMBL/GenBank/DDBJ whole genome shotgun (WGS) entry which is preliminary data.</text>
</comment>
<dbReference type="Proteomes" id="UP000538147">
    <property type="component" value="Unassembled WGS sequence"/>
</dbReference>
<sequence length="135" mass="14780">MRAINALKAWALAEVVMAAVYVGQWRGLRFEDQAGPPPASALVAGLELAYLLPFLAAVLFSWRWWQTSRPSLDARTGWAILVYSLASIASFALWDGVATLADARRLYAFDTGVSLLGLWPALAMVAFIRRTAARP</sequence>
<feature type="transmembrane region" description="Helical" evidence="1">
    <location>
        <begin position="77"/>
        <end position="94"/>
    </location>
</feature>
<protein>
    <submittedName>
        <fullName evidence="2">Uncharacterized protein</fullName>
    </submittedName>
</protein>
<name>A0A841LJG9_9SPHN</name>
<feature type="transmembrane region" description="Helical" evidence="1">
    <location>
        <begin position="42"/>
        <end position="65"/>
    </location>
</feature>
<feature type="transmembrane region" description="Helical" evidence="1">
    <location>
        <begin position="106"/>
        <end position="128"/>
    </location>
</feature>